<dbReference type="Proteomes" id="UP000805193">
    <property type="component" value="Unassembled WGS sequence"/>
</dbReference>
<accession>A0AC60PR53</accession>
<evidence type="ECO:0000313" key="1">
    <source>
        <dbReference type="EMBL" id="KAG0423571.1"/>
    </source>
</evidence>
<keyword evidence="2" id="KW-1185">Reference proteome</keyword>
<sequence>MSAYDTVRRGKLVFKGEKKRKRKSKSKSADGSSSSEQKSGNEDTINHGGWWEAKVIDEFTGPIALEFSPHCYVSSLDNGLFVLGGPHPPGEGPSPEEILTAVKLSETKIALKSGYGKYLCVQPDGAVVGRSDAIGPLEHWEPVFQDASRSSGFQGKMALQASNSCFLTVSDGTDILANAVTAGDNEMLKVRSMAKAETSSDKGLPEEEKGTTKECELNYVKKFQSFQDRKLRISQQDRGELKRARIEGRLHETLLDRRSKMKSDKFCK</sequence>
<protein>
    <submittedName>
        <fullName evidence="1">Uncharacterized protein</fullName>
    </submittedName>
</protein>
<reference evidence="1 2" key="1">
    <citation type="journal article" date="2020" name="Cell">
        <title>Large-Scale Comparative Analyses of Tick Genomes Elucidate Their Genetic Diversity and Vector Capacities.</title>
        <authorList>
            <consortium name="Tick Genome and Microbiome Consortium (TIGMIC)"/>
            <person name="Jia N."/>
            <person name="Wang J."/>
            <person name="Shi W."/>
            <person name="Du L."/>
            <person name="Sun Y."/>
            <person name="Zhan W."/>
            <person name="Jiang J.F."/>
            <person name="Wang Q."/>
            <person name="Zhang B."/>
            <person name="Ji P."/>
            <person name="Bell-Sakyi L."/>
            <person name="Cui X.M."/>
            <person name="Yuan T.T."/>
            <person name="Jiang B.G."/>
            <person name="Yang W.F."/>
            <person name="Lam T.T."/>
            <person name="Chang Q.C."/>
            <person name="Ding S.J."/>
            <person name="Wang X.J."/>
            <person name="Zhu J.G."/>
            <person name="Ruan X.D."/>
            <person name="Zhao L."/>
            <person name="Wei J.T."/>
            <person name="Ye R.Z."/>
            <person name="Que T.C."/>
            <person name="Du C.H."/>
            <person name="Zhou Y.H."/>
            <person name="Cheng J.X."/>
            <person name="Dai P.F."/>
            <person name="Guo W.B."/>
            <person name="Han X.H."/>
            <person name="Huang E.J."/>
            <person name="Li L.F."/>
            <person name="Wei W."/>
            <person name="Gao Y.C."/>
            <person name="Liu J.Z."/>
            <person name="Shao H.Z."/>
            <person name="Wang X."/>
            <person name="Wang C.C."/>
            <person name="Yang T.C."/>
            <person name="Huo Q.B."/>
            <person name="Li W."/>
            <person name="Chen H.Y."/>
            <person name="Chen S.E."/>
            <person name="Zhou L.G."/>
            <person name="Ni X.B."/>
            <person name="Tian J.H."/>
            <person name="Sheng Y."/>
            <person name="Liu T."/>
            <person name="Pan Y.S."/>
            <person name="Xia L.Y."/>
            <person name="Li J."/>
            <person name="Zhao F."/>
            <person name="Cao W.C."/>
        </authorList>
    </citation>
    <scope>NUCLEOTIDE SEQUENCE [LARGE SCALE GENOMIC DNA]</scope>
    <source>
        <strain evidence="1">Iper-2018</strain>
    </source>
</reference>
<name>A0AC60PR53_IXOPE</name>
<evidence type="ECO:0000313" key="2">
    <source>
        <dbReference type="Proteomes" id="UP000805193"/>
    </source>
</evidence>
<gene>
    <name evidence="1" type="ORF">HPB47_000660</name>
</gene>
<proteinExistence type="predicted"/>
<dbReference type="EMBL" id="JABSTQ010010085">
    <property type="protein sequence ID" value="KAG0423571.1"/>
    <property type="molecule type" value="Genomic_DNA"/>
</dbReference>
<comment type="caution">
    <text evidence="1">The sequence shown here is derived from an EMBL/GenBank/DDBJ whole genome shotgun (WGS) entry which is preliminary data.</text>
</comment>
<organism evidence="1 2">
    <name type="scientific">Ixodes persulcatus</name>
    <name type="common">Taiga tick</name>
    <dbReference type="NCBI Taxonomy" id="34615"/>
    <lineage>
        <taxon>Eukaryota</taxon>
        <taxon>Metazoa</taxon>
        <taxon>Ecdysozoa</taxon>
        <taxon>Arthropoda</taxon>
        <taxon>Chelicerata</taxon>
        <taxon>Arachnida</taxon>
        <taxon>Acari</taxon>
        <taxon>Parasitiformes</taxon>
        <taxon>Ixodida</taxon>
        <taxon>Ixodoidea</taxon>
        <taxon>Ixodidae</taxon>
        <taxon>Ixodinae</taxon>
        <taxon>Ixodes</taxon>
    </lineage>
</organism>